<evidence type="ECO:0000256" key="6">
    <source>
        <dbReference type="ARBA" id="ARBA00023315"/>
    </source>
</evidence>
<proteinExistence type="predicted"/>
<reference evidence="7 8" key="1">
    <citation type="submission" date="2019-09" db="EMBL/GenBank/DDBJ databases">
        <title>Genome sequence of Rhodovastum atsumiense, a diverse member of the Acetobacteraceae family of non-sulfur purple photosynthetic bacteria.</title>
        <authorList>
            <person name="Meyer T."/>
            <person name="Kyndt J."/>
        </authorList>
    </citation>
    <scope>NUCLEOTIDE SEQUENCE [LARGE SCALE GENOMIC DNA]</scope>
    <source>
        <strain evidence="7 8">DSM 21279</strain>
    </source>
</reference>
<evidence type="ECO:0000313" key="7">
    <source>
        <dbReference type="EMBL" id="KAA5613308.1"/>
    </source>
</evidence>
<evidence type="ECO:0000256" key="5">
    <source>
        <dbReference type="ARBA" id="ARBA00023136"/>
    </source>
</evidence>
<dbReference type="CDD" id="cd07984">
    <property type="entry name" value="LPLAT_LABLAT-like"/>
    <property type="match status" value="1"/>
</dbReference>
<evidence type="ECO:0000256" key="4">
    <source>
        <dbReference type="ARBA" id="ARBA00022679"/>
    </source>
</evidence>
<evidence type="ECO:0000313" key="8">
    <source>
        <dbReference type="Proteomes" id="UP000325255"/>
    </source>
</evidence>
<keyword evidence="2" id="KW-1003">Cell membrane</keyword>
<organism evidence="7 8">
    <name type="scientific">Rhodovastum atsumiense</name>
    <dbReference type="NCBI Taxonomy" id="504468"/>
    <lineage>
        <taxon>Bacteria</taxon>
        <taxon>Pseudomonadati</taxon>
        <taxon>Pseudomonadota</taxon>
        <taxon>Alphaproteobacteria</taxon>
        <taxon>Acetobacterales</taxon>
        <taxon>Acetobacteraceae</taxon>
        <taxon>Rhodovastum</taxon>
    </lineage>
</organism>
<dbReference type="Proteomes" id="UP000325255">
    <property type="component" value="Unassembled WGS sequence"/>
</dbReference>
<comment type="caution">
    <text evidence="7">The sequence shown here is derived from an EMBL/GenBank/DDBJ whole genome shotgun (WGS) entry which is preliminary data.</text>
</comment>
<keyword evidence="3" id="KW-0997">Cell inner membrane</keyword>
<dbReference type="AlphaFoldDB" id="A0A5M6J107"/>
<name>A0A5M6J107_9PROT</name>
<comment type="subcellular location">
    <subcellularLocation>
        <location evidence="1">Cell inner membrane</location>
    </subcellularLocation>
</comment>
<dbReference type="OrthoDB" id="9801955at2"/>
<evidence type="ECO:0000256" key="2">
    <source>
        <dbReference type="ARBA" id="ARBA00022475"/>
    </source>
</evidence>
<dbReference type="GO" id="GO:0016746">
    <property type="term" value="F:acyltransferase activity"/>
    <property type="evidence" value="ECO:0007669"/>
    <property type="project" value="UniProtKB-KW"/>
</dbReference>
<dbReference type="PANTHER" id="PTHR30606">
    <property type="entry name" value="LIPID A BIOSYNTHESIS LAUROYL ACYLTRANSFERASE"/>
    <property type="match status" value="1"/>
</dbReference>
<gene>
    <name evidence="7" type="ORF">F1189_06360</name>
</gene>
<keyword evidence="8" id="KW-1185">Reference proteome</keyword>
<evidence type="ECO:0000256" key="3">
    <source>
        <dbReference type="ARBA" id="ARBA00022519"/>
    </source>
</evidence>
<sequence>MTRPTLPRRLRFRAEAALARLALALLRGLGPVAASNLGGAVARAIGPRLPVSRIAEINLRHALPELGAAARRRIIRGAWDNLGRTVAELPHLPRLRRTADGPGWEVVGEAILHDLAVRGGPVIFVSGHVGNWEVLPPAVAACGRPFASFYRAASNPIADGLIGGLRARALGIDLPAFAKGAAGARAAMAHLGRGGALGMLVDQKMNEGIEARLFGRPAMTPTAAAAFALRFRCPVVPGHIERLGPARFRLIVDPPLTLPESGNRLANIAALTQAINDHIEQWVRARPESWLWLHRRFPQEVYRP</sequence>
<dbReference type="InterPro" id="IPR004960">
    <property type="entry name" value="LipA_acyltrans"/>
</dbReference>
<dbReference type="GO" id="GO:0009247">
    <property type="term" value="P:glycolipid biosynthetic process"/>
    <property type="evidence" value="ECO:0007669"/>
    <property type="project" value="UniProtKB-ARBA"/>
</dbReference>
<keyword evidence="5" id="KW-0472">Membrane</keyword>
<protein>
    <submittedName>
        <fullName evidence="7">Lauroyl acyltransferase</fullName>
    </submittedName>
</protein>
<dbReference type="RefSeq" id="WP_150039854.1">
    <property type="nucleotide sequence ID" value="NZ_OW485601.1"/>
</dbReference>
<dbReference type="PANTHER" id="PTHR30606:SF10">
    <property type="entry name" value="PHOSPHATIDYLINOSITOL MANNOSIDE ACYLTRANSFERASE"/>
    <property type="match status" value="1"/>
</dbReference>
<keyword evidence="4 7" id="KW-0808">Transferase</keyword>
<keyword evidence="6 7" id="KW-0012">Acyltransferase</keyword>
<dbReference type="GO" id="GO:0005886">
    <property type="term" value="C:plasma membrane"/>
    <property type="evidence" value="ECO:0007669"/>
    <property type="project" value="UniProtKB-SubCell"/>
</dbReference>
<evidence type="ECO:0000256" key="1">
    <source>
        <dbReference type="ARBA" id="ARBA00004533"/>
    </source>
</evidence>
<dbReference type="EMBL" id="VWPK01000007">
    <property type="protein sequence ID" value="KAA5613308.1"/>
    <property type="molecule type" value="Genomic_DNA"/>
</dbReference>
<accession>A0A5M6J107</accession>
<dbReference type="Pfam" id="PF03279">
    <property type="entry name" value="Lip_A_acyltrans"/>
    <property type="match status" value="1"/>
</dbReference>